<dbReference type="eggNOG" id="COG3387">
    <property type="taxonomic scope" value="Bacteria"/>
</dbReference>
<dbReference type="EMBL" id="CP003360">
    <property type="protein sequence ID" value="AFM24744.1"/>
    <property type="molecule type" value="Genomic_DNA"/>
</dbReference>
<dbReference type="GO" id="GO:0005975">
    <property type="term" value="P:carbohydrate metabolic process"/>
    <property type="evidence" value="ECO:0007669"/>
    <property type="project" value="InterPro"/>
</dbReference>
<feature type="domain" description="GH15-like" evidence="1">
    <location>
        <begin position="305"/>
        <end position="584"/>
    </location>
</feature>
<proteinExistence type="predicted"/>
<feature type="domain" description="GH15-like" evidence="1">
    <location>
        <begin position="597"/>
        <end position="638"/>
    </location>
</feature>
<evidence type="ECO:0000259" key="1">
    <source>
        <dbReference type="Pfam" id="PF00723"/>
    </source>
</evidence>
<dbReference type="STRING" id="706587.Desti_2041"/>
<evidence type="ECO:0000313" key="2">
    <source>
        <dbReference type="EMBL" id="AFM24744.1"/>
    </source>
</evidence>
<dbReference type="PANTHER" id="PTHR31616:SF13">
    <property type="entry name" value="GLUCAN 1,4-ALPHA-GLUCOSIDASE"/>
    <property type="match status" value="1"/>
</dbReference>
<reference evidence="3" key="1">
    <citation type="submission" date="2012-06" db="EMBL/GenBank/DDBJ databases">
        <title>Complete sequence of chromosome of Desulfomonile tiedjei DSM 6799.</title>
        <authorList>
            <person name="Lucas S."/>
            <person name="Copeland A."/>
            <person name="Lapidus A."/>
            <person name="Glavina del Rio T."/>
            <person name="Dalin E."/>
            <person name="Tice H."/>
            <person name="Bruce D."/>
            <person name="Goodwin L."/>
            <person name="Pitluck S."/>
            <person name="Peters L."/>
            <person name="Ovchinnikova G."/>
            <person name="Zeytun A."/>
            <person name="Lu M."/>
            <person name="Kyrpides N."/>
            <person name="Mavromatis K."/>
            <person name="Ivanova N."/>
            <person name="Brettin T."/>
            <person name="Detter J.C."/>
            <person name="Han C."/>
            <person name="Larimer F."/>
            <person name="Land M."/>
            <person name="Hauser L."/>
            <person name="Markowitz V."/>
            <person name="Cheng J.-F."/>
            <person name="Hugenholtz P."/>
            <person name="Woyke T."/>
            <person name="Wu D."/>
            <person name="Spring S."/>
            <person name="Schroeder M."/>
            <person name="Brambilla E."/>
            <person name="Klenk H.-P."/>
            <person name="Eisen J.A."/>
        </authorList>
    </citation>
    <scope>NUCLEOTIDE SEQUENCE [LARGE SCALE GENOMIC DNA]</scope>
    <source>
        <strain evidence="3">ATCC 49306 / DSM 6799 / DCB-1</strain>
    </source>
</reference>
<dbReference type="Pfam" id="PF00723">
    <property type="entry name" value="Glyco_hydro_15"/>
    <property type="match status" value="2"/>
</dbReference>
<dbReference type="KEGG" id="dti:Desti_2041"/>
<dbReference type="SUPFAM" id="SSF48208">
    <property type="entry name" value="Six-hairpin glycosidases"/>
    <property type="match status" value="1"/>
</dbReference>
<accession>I4C5A3</accession>
<dbReference type="AlphaFoldDB" id="I4C5A3"/>
<gene>
    <name evidence="2" type="ordered locus">Desti_2041</name>
</gene>
<dbReference type="OrthoDB" id="3902805at2"/>
<name>I4C5A3_DESTA</name>
<evidence type="ECO:0000313" key="3">
    <source>
        <dbReference type="Proteomes" id="UP000006055"/>
    </source>
</evidence>
<keyword evidence="2" id="KW-0326">Glycosidase</keyword>
<dbReference type="GO" id="GO:0004339">
    <property type="term" value="F:glucan 1,4-alpha-glucosidase activity"/>
    <property type="evidence" value="ECO:0007669"/>
    <property type="project" value="UniProtKB-EC"/>
</dbReference>
<dbReference type="Proteomes" id="UP000006055">
    <property type="component" value="Chromosome"/>
</dbReference>
<dbReference type="RefSeq" id="WP_014809888.1">
    <property type="nucleotide sequence ID" value="NC_018025.1"/>
</dbReference>
<sequence>MPRDIPVGNGKLLVCFDSYYRIRDLYFPHVGKENHVGGNYFRFGVWIDGRFSWVGEDWKIDLQYMSDTLVTDVNLYNEALGILLRCNDTVDFHENVFVRKMSIENFHEKKREIRVFFASDFSIFGNDVGDTAAFDPKTGGIVHYKDDIYFLVNGKTEDSEGLTGFAVGQKRLGGLEGTYRDAEDGELSGNPIAQGAVDSVISISLQIEGTSTATAYVWICAGRNWEQVRVIDGLVKDKHPDTIISRTSDYWHLWVSKENPRLELLPDELGNLYRRSLLILRTQIDWKGGILAGNDSDVIRFNRDTYSYVWPRDGAIVANALDQAGFSELSQRFYQFAADTLEQGGYLLHKYNPDGTLASSWHPWLNKGHPQLPIQEDETALVIWALWHHFVYRRDVEFIKPLYKSLIKKAADFMCDYRDKETGLPAPSYDIWEERRGILSFTVAAVFSGITAASLFCEAFGEKDVASRYMRAAAEIRDGASTYLWRPELNRFCRMIFRDDKGALQIDSTRDASLAGLFAFGLYSPHDPKIITTMEDLRERLWVKTEVGGMARYEGDIYHRVSNDFPGNPWFVCTLWLADFFADRAETEIEVSPAVELLKWVANHALPSGVLAEQVHPLTGAPLSVSPLTWSHATFVATVHRVLRRLGKIKVCPECGMEVTDQAPKEHWLEKLYADTCNTIYSFCQVR</sequence>
<dbReference type="InterPro" id="IPR008928">
    <property type="entry name" value="6-hairpin_glycosidase_sf"/>
</dbReference>
<dbReference type="HOGENOM" id="CLU_028187_0_0_7"/>
<dbReference type="Gene3D" id="1.50.10.10">
    <property type="match status" value="1"/>
</dbReference>
<keyword evidence="2" id="KW-0378">Hydrolase</keyword>
<protein>
    <submittedName>
        <fullName evidence="2">Glycosyl hydrolase, glucoamylase</fullName>
        <ecNumber evidence="2">3.2.1.3</ecNumber>
    </submittedName>
</protein>
<organism evidence="2 3">
    <name type="scientific">Desulfomonile tiedjei (strain ATCC 49306 / DSM 6799 / DCB-1)</name>
    <dbReference type="NCBI Taxonomy" id="706587"/>
    <lineage>
        <taxon>Bacteria</taxon>
        <taxon>Pseudomonadati</taxon>
        <taxon>Thermodesulfobacteriota</taxon>
        <taxon>Desulfomonilia</taxon>
        <taxon>Desulfomonilales</taxon>
        <taxon>Desulfomonilaceae</taxon>
        <taxon>Desulfomonile</taxon>
    </lineage>
</organism>
<dbReference type="InterPro" id="IPR011613">
    <property type="entry name" value="GH15-like"/>
</dbReference>
<keyword evidence="3" id="KW-1185">Reference proteome</keyword>
<dbReference type="InterPro" id="IPR012341">
    <property type="entry name" value="6hp_glycosidase-like_sf"/>
</dbReference>
<dbReference type="PANTHER" id="PTHR31616">
    <property type="entry name" value="TREHALASE"/>
    <property type="match status" value="1"/>
</dbReference>
<dbReference type="PATRIC" id="fig|706587.4.peg.2344"/>
<dbReference type="EC" id="3.2.1.3" evidence="2"/>